<evidence type="ECO:0000313" key="14">
    <source>
        <dbReference type="Proteomes" id="UP000826195"/>
    </source>
</evidence>
<comment type="function">
    <text evidence="7">Catalyzes the formation of 3-(3-amino-3-carboxypropyl)uridine (acp3U) at position 20 in the D-loop of several cytoplasmic tRNAs (acp3U(20)).</text>
</comment>
<evidence type="ECO:0000313" key="13">
    <source>
        <dbReference type="EMBL" id="KAH0569198.1"/>
    </source>
</evidence>
<organism evidence="13 14">
    <name type="scientific">Cotesia glomerata</name>
    <name type="common">Lepidopteran parasitic wasp</name>
    <name type="synonym">Apanteles glomeratus</name>
    <dbReference type="NCBI Taxonomy" id="32391"/>
    <lineage>
        <taxon>Eukaryota</taxon>
        <taxon>Metazoa</taxon>
        <taxon>Ecdysozoa</taxon>
        <taxon>Arthropoda</taxon>
        <taxon>Hexapoda</taxon>
        <taxon>Insecta</taxon>
        <taxon>Pterygota</taxon>
        <taxon>Neoptera</taxon>
        <taxon>Endopterygota</taxon>
        <taxon>Hymenoptera</taxon>
        <taxon>Apocrita</taxon>
        <taxon>Ichneumonoidea</taxon>
        <taxon>Braconidae</taxon>
        <taxon>Microgastrinae</taxon>
        <taxon>Cotesia</taxon>
    </lineage>
</organism>
<protein>
    <recommendedName>
        <fullName evidence="9">tRNA-uridine aminocarboxypropyltransferase 1</fullName>
        <ecNumber evidence="2">2.5.1.25</ecNumber>
    </recommendedName>
    <alternativeName>
        <fullName evidence="10">DTW domain-containing protein 1</fullName>
    </alternativeName>
</protein>
<accession>A0AAV7JA61</accession>
<dbReference type="SMART" id="SM01144">
    <property type="entry name" value="DTW"/>
    <property type="match status" value="1"/>
</dbReference>
<comment type="similarity">
    <text evidence="8">Belongs to the TDD superfamily. DTWD1 family.</text>
</comment>
<comment type="caution">
    <text evidence="13">The sequence shown here is derived from an EMBL/GenBank/DDBJ whole genome shotgun (WGS) entry which is preliminary data.</text>
</comment>
<dbReference type="AlphaFoldDB" id="A0AAV7JA61"/>
<dbReference type="GO" id="GO:0005634">
    <property type="term" value="C:nucleus"/>
    <property type="evidence" value="ECO:0007669"/>
    <property type="project" value="UniProtKB-SubCell"/>
</dbReference>
<dbReference type="InterPro" id="IPR005636">
    <property type="entry name" value="DTW"/>
</dbReference>
<evidence type="ECO:0000256" key="3">
    <source>
        <dbReference type="ARBA" id="ARBA00022679"/>
    </source>
</evidence>
<evidence type="ECO:0000256" key="6">
    <source>
        <dbReference type="ARBA" id="ARBA00023242"/>
    </source>
</evidence>
<dbReference type="Pfam" id="PF03942">
    <property type="entry name" value="DTW"/>
    <property type="match status" value="1"/>
</dbReference>
<evidence type="ECO:0000256" key="5">
    <source>
        <dbReference type="ARBA" id="ARBA00022694"/>
    </source>
</evidence>
<keyword evidence="5" id="KW-0819">tRNA processing</keyword>
<feature type="domain" description="DTW" evidence="12">
    <location>
        <begin position="103"/>
        <end position="317"/>
    </location>
</feature>
<dbReference type="Proteomes" id="UP000826195">
    <property type="component" value="Unassembled WGS sequence"/>
</dbReference>
<sequence>MTTSVKKVKNRATASVAEKLFFITNSIENNKHQVSKLRLKPSDHKIMTETCKININNTKKLNELENKQRIIDKAPFDHLKINDPSVLDDVQGREICGKCFKSRKFFCYTCYTPVIDSKYFPRVKLPIKIDIIKHRKEIEGKSTAIHAAILAPEDVTIYIYPDFPIFTPNDKVVLIFPGKNAISIDDLLSKRLNKENKSDDTTEDDYYPITRAIFIDSTWQQTKSIYKDPRLRELPCVVFSSRISQFWRHQKKSPRWYLATIEAVHTFLVELHKKTYGAIENYNIKQVNTDDEKYSGQYDNLLYIFKYMYHKIHTIYDHDQLRAYKRPLI</sequence>
<evidence type="ECO:0000256" key="10">
    <source>
        <dbReference type="ARBA" id="ARBA00042508"/>
    </source>
</evidence>
<keyword evidence="4" id="KW-0949">S-adenosyl-L-methionine</keyword>
<dbReference type="GO" id="GO:0016432">
    <property type="term" value="F:tRNA-uridine aminocarboxypropyltransferase activity"/>
    <property type="evidence" value="ECO:0007669"/>
    <property type="project" value="UniProtKB-EC"/>
</dbReference>
<dbReference type="PANTHER" id="PTHR15627:SF8">
    <property type="entry name" value="TRNA-URIDINE AMINOCARBOXYPROPYLTRANSFERASE 1"/>
    <property type="match status" value="1"/>
</dbReference>
<comment type="subcellular location">
    <subcellularLocation>
        <location evidence="1">Nucleus</location>
    </subcellularLocation>
</comment>
<evidence type="ECO:0000256" key="11">
    <source>
        <dbReference type="ARBA" id="ARBA00048718"/>
    </source>
</evidence>
<name>A0AAV7JA61_COTGL</name>
<keyword evidence="14" id="KW-1185">Reference proteome</keyword>
<evidence type="ECO:0000256" key="1">
    <source>
        <dbReference type="ARBA" id="ARBA00004123"/>
    </source>
</evidence>
<keyword evidence="3" id="KW-0808">Transferase</keyword>
<dbReference type="PANTHER" id="PTHR15627">
    <property type="entry name" value="NATURAL KILLER CELL-SPECIFIC ANTIGEN KLIP1"/>
    <property type="match status" value="1"/>
</dbReference>
<dbReference type="GO" id="GO:0006400">
    <property type="term" value="P:tRNA modification"/>
    <property type="evidence" value="ECO:0007669"/>
    <property type="project" value="TreeGrafter"/>
</dbReference>
<evidence type="ECO:0000259" key="12">
    <source>
        <dbReference type="SMART" id="SM01144"/>
    </source>
</evidence>
<keyword evidence="6" id="KW-0539">Nucleus</keyword>
<dbReference type="EC" id="2.5.1.25" evidence="2"/>
<evidence type="ECO:0000256" key="4">
    <source>
        <dbReference type="ARBA" id="ARBA00022691"/>
    </source>
</evidence>
<evidence type="ECO:0000256" key="2">
    <source>
        <dbReference type="ARBA" id="ARBA00012386"/>
    </source>
</evidence>
<evidence type="ECO:0000256" key="7">
    <source>
        <dbReference type="ARBA" id="ARBA00037050"/>
    </source>
</evidence>
<gene>
    <name evidence="13" type="ORF">KQX54_021914</name>
</gene>
<dbReference type="InterPro" id="IPR051521">
    <property type="entry name" value="tRNA_Mod/Golgi_Maint"/>
</dbReference>
<dbReference type="EMBL" id="JAHXZJ010000001">
    <property type="protein sequence ID" value="KAH0569198.1"/>
    <property type="molecule type" value="Genomic_DNA"/>
</dbReference>
<reference evidence="13 14" key="1">
    <citation type="journal article" date="2021" name="J. Hered.">
        <title>A chromosome-level genome assembly of the parasitoid wasp, Cotesia glomerata (Hymenoptera: Braconidae).</title>
        <authorList>
            <person name="Pinto B.J."/>
            <person name="Weis J.J."/>
            <person name="Gamble T."/>
            <person name="Ode P.J."/>
            <person name="Paul R."/>
            <person name="Zaspel J.M."/>
        </authorList>
    </citation>
    <scope>NUCLEOTIDE SEQUENCE [LARGE SCALE GENOMIC DNA]</scope>
    <source>
        <strain evidence="13">CgM1</strain>
    </source>
</reference>
<evidence type="ECO:0000256" key="9">
    <source>
        <dbReference type="ARBA" id="ARBA00039242"/>
    </source>
</evidence>
<proteinExistence type="inferred from homology"/>
<comment type="catalytic activity">
    <reaction evidence="11">
        <text>a uridine in tRNA + S-adenosyl-L-methionine = a 3-[(3S)-3-amino-3-carboxypropyl]uridine in tRNA + S-methyl-5'-thioadenosine + H(+)</text>
        <dbReference type="Rhea" id="RHEA:62432"/>
        <dbReference type="Rhea" id="RHEA-COMP:13339"/>
        <dbReference type="Rhea" id="RHEA-COMP:16092"/>
        <dbReference type="ChEBI" id="CHEBI:15378"/>
        <dbReference type="ChEBI" id="CHEBI:17509"/>
        <dbReference type="ChEBI" id="CHEBI:59789"/>
        <dbReference type="ChEBI" id="CHEBI:65315"/>
        <dbReference type="ChEBI" id="CHEBI:82930"/>
        <dbReference type="EC" id="2.5.1.25"/>
    </reaction>
</comment>
<evidence type="ECO:0000256" key="8">
    <source>
        <dbReference type="ARBA" id="ARBA00038290"/>
    </source>
</evidence>